<gene>
    <name evidence="1" type="ORF">B0H16DRAFT_1792775</name>
</gene>
<keyword evidence="2" id="KW-1185">Reference proteome</keyword>
<reference evidence="1" key="1">
    <citation type="submission" date="2023-03" db="EMBL/GenBank/DDBJ databases">
        <title>Massive genome expansion in bonnet fungi (Mycena s.s.) driven by repeated elements and novel gene families across ecological guilds.</title>
        <authorList>
            <consortium name="Lawrence Berkeley National Laboratory"/>
            <person name="Harder C.B."/>
            <person name="Miyauchi S."/>
            <person name="Viragh M."/>
            <person name="Kuo A."/>
            <person name="Thoen E."/>
            <person name="Andreopoulos B."/>
            <person name="Lu D."/>
            <person name="Skrede I."/>
            <person name="Drula E."/>
            <person name="Henrissat B."/>
            <person name="Morin E."/>
            <person name="Kohler A."/>
            <person name="Barry K."/>
            <person name="LaButti K."/>
            <person name="Morin E."/>
            <person name="Salamov A."/>
            <person name="Lipzen A."/>
            <person name="Mereny Z."/>
            <person name="Hegedus B."/>
            <person name="Baldrian P."/>
            <person name="Stursova M."/>
            <person name="Weitz H."/>
            <person name="Taylor A."/>
            <person name="Grigoriev I.V."/>
            <person name="Nagy L.G."/>
            <person name="Martin F."/>
            <person name="Kauserud H."/>
        </authorList>
    </citation>
    <scope>NUCLEOTIDE SEQUENCE</scope>
    <source>
        <strain evidence="1">CBHHK182m</strain>
    </source>
</reference>
<dbReference type="AlphaFoldDB" id="A0AAD7JJB6"/>
<dbReference type="EMBL" id="JARKIB010000024">
    <property type="protein sequence ID" value="KAJ7766016.1"/>
    <property type="molecule type" value="Genomic_DNA"/>
</dbReference>
<comment type="caution">
    <text evidence="1">The sequence shown here is derived from an EMBL/GenBank/DDBJ whole genome shotgun (WGS) entry which is preliminary data.</text>
</comment>
<evidence type="ECO:0000313" key="1">
    <source>
        <dbReference type="EMBL" id="KAJ7766016.1"/>
    </source>
</evidence>
<proteinExistence type="predicted"/>
<sequence>MLEHTSSARCICISVAVAVEMPKSRNSARAKRSPVPAHTWDGVVVFFLIYEAVLWTFSTGCPDESILIGVASFMQAGEKALSTAWRCGYSDGTVRYGVVEAEAHEMIIEIEAEAEIGTHQRRTQRTMNIFEIEIKVPPETEQMGGHEDLRWGRNAPFACHAYHQWHHDAVGRRTLGSPVTGKGSSFLLPHRRRLFHLLAGERTTSHLLFTRPR</sequence>
<name>A0AAD7JJB6_9AGAR</name>
<protein>
    <submittedName>
        <fullName evidence="1">Uncharacterized protein</fullName>
    </submittedName>
</protein>
<dbReference type="Proteomes" id="UP001215598">
    <property type="component" value="Unassembled WGS sequence"/>
</dbReference>
<evidence type="ECO:0000313" key="2">
    <source>
        <dbReference type="Proteomes" id="UP001215598"/>
    </source>
</evidence>
<organism evidence="1 2">
    <name type="scientific">Mycena metata</name>
    <dbReference type="NCBI Taxonomy" id="1033252"/>
    <lineage>
        <taxon>Eukaryota</taxon>
        <taxon>Fungi</taxon>
        <taxon>Dikarya</taxon>
        <taxon>Basidiomycota</taxon>
        <taxon>Agaricomycotina</taxon>
        <taxon>Agaricomycetes</taxon>
        <taxon>Agaricomycetidae</taxon>
        <taxon>Agaricales</taxon>
        <taxon>Marasmiineae</taxon>
        <taxon>Mycenaceae</taxon>
        <taxon>Mycena</taxon>
    </lineage>
</organism>
<accession>A0AAD7JJB6</accession>